<name>A0AAE3M9Y8_9BACT</name>
<dbReference type="EMBL" id="JAPDPJ010000124">
    <property type="protein sequence ID" value="MCW3789545.1"/>
    <property type="molecule type" value="Genomic_DNA"/>
</dbReference>
<comment type="caution">
    <text evidence="1">The sequence shown here is derived from an EMBL/GenBank/DDBJ whole genome shotgun (WGS) entry which is preliminary data.</text>
</comment>
<gene>
    <name evidence="1" type="ORF">OM075_24005</name>
</gene>
<protein>
    <submittedName>
        <fullName evidence="1">Uncharacterized protein</fullName>
    </submittedName>
</protein>
<keyword evidence="2" id="KW-1185">Reference proteome</keyword>
<reference evidence="1" key="1">
    <citation type="submission" date="2022-10" db="EMBL/GenBank/DDBJ databases">
        <authorList>
            <person name="Yu W.X."/>
        </authorList>
    </citation>
    <scope>NUCLEOTIDE SEQUENCE</scope>
    <source>
        <strain evidence="1">AAT</strain>
    </source>
</reference>
<dbReference type="RefSeq" id="WP_301193093.1">
    <property type="nucleotide sequence ID" value="NZ_JAPDPJ010000124.1"/>
</dbReference>
<sequence length="74" mass="9006">MIEQYTLWQRNSIDNTIEIYKTNTGTEINVKLEGDTIWFSERKMVKLFDKDVRIVNEHIKNIYDTQEIYKYQLS</sequence>
<dbReference type="PANTHER" id="PTHR35810">
    <property type="entry name" value="CYTOPLASMIC PROTEIN-RELATED"/>
    <property type="match status" value="1"/>
</dbReference>
<accession>A0AAE3M9Y8</accession>
<dbReference type="Proteomes" id="UP001209229">
    <property type="component" value="Unassembled WGS sequence"/>
</dbReference>
<evidence type="ECO:0000313" key="2">
    <source>
        <dbReference type="Proteomes" id="UP001209229"/>
    </source>
</evidence>
<proteinExistence type="predicted"/>
<evidence type="ECO:0000313" key="1">
    <source>
        <dbReference type="EMBL" id="MCW3789545.1"/>
    </source>
</evidence>
<dbReference type="PANTHER" id="PTHR35810:SF1">
    <property type="entry name" value="CYTOPLASMIC PROTEIN"/>
    <property type="match status" value="1"/>
</dbReference>
<organism evidence="1 2">
    <name type="scientific">Plebeiibacterium sediminum</name>
    <dbReference type="NCBI Taxonomy" id="2992112"/>
    <lineage>
        <taxon>Bacteria</taxon>
        <taxon>Pseudomonadati</taxon>
        <taxon>Bacteroidota</taxon>
        <taxon>Bacteroidia</taxon>
        <taxon>Marinilabiliales</taxon>
        <taxon>Marinilabiliaceae</taxon>
        <taxon>Plebeiibacterium</taxon>
    </lineage>
</organism>
<dbReference type="AlphaFoldDB" id="A0AAE3M9Y8"/>